<evidence type="ECO:0000256" key="1">
    <source>
        <dbReference type="ARBA" id="ARBA00023015"/>
    </source>
</evidence>
<dbReference type="Pfam" id="PF07702">
    <property type="entry name" value="UTRA"/>
    <property type="match status" value="1"/>
</dbReference>
<dbReference type="PANTHER" id="PTHR44846">
    <property type="entry name" value="MANNOSYL-D-GLYCERATE TRANSPORT/METABOLISM SYSTEM REPRESSOR MNGR-RELATED"/>
    <property type="match status" value="1"/>
</dbReference>
<dbReference type="PROSITE" id="PS50949">
    <property type="entry name" value="HTH_GNTR"/>
    <property type="match status" value="1"/>
</dbReference>
<dbReference type="SUPFAM" id="SSF64288">
    <property type="entry name" value="Chorismate lyase-like"/>
    <property type="match status" value="1"/>
</dbReference>
<reference evidence="5" key="2">
    <citation type="submission" date="2023-01" db="EMBL/GenBank/DDBJ databases">
        <authorList>
            <person name="Sun Q."/>
            <person name="Evtushenko L."/>
        </authorList>
    </citation>
    <scope>NUCLEOTIDE SEQUENCE</scope>
    <source>
        <strain evidence="5">VKM Ac-1069</strain>
    </source>
</reference>
<dbReference type="SMART" id="SM00345">
    <property type="entry name" value="HTH_GNTR"/>
    <property type="match status" value="1"/>
</dbReference>
<comment type="caution">
    <text evidence="5">The sequence shown here is derived from an EMBL/GenBank/DDBJ whole genome shotgun (WGS) entry which is preliminary data.</text>
</comment>
<reference evidence="5" key="1">
    <citation type="journal article" date="2014" name="Int. J. Syst. Evol. Microbiol.">
        <title>Complete genome sequence of Corynebacterium casei LMG S-19264T (=DSM 44701T), isolated from a smear-ripened cheese.</title>
        <authorList>
            <consortium name="US DOE Joint Genome Institute (JGI-PGF)"/>
            <person name="Walter F."/>
            <person name="Albersmeier A."/>
            <person name="Kalinowski J."/>
            <person name="Ruckert C."/>
        </authorList>
    </citation>
    <scope>NUCLEOTIDE SEQUENCE</scope>
    <source>
        <strain evidence="5">VKM Ac-1069</strain>
    </source>
</reference>
<evidence type="ECO:0000313" key="5">
    <source>
        <dbReference type="EMBL" id="GLL14463.1"/>
    </source>
</evidence>
<evidence type="ECO:0000256" key="3">
    <source>
        <dbReference type="ARBA" id="ARBA00023163"/>
    </source>
</evidence>
<accession>A0A9W6L7D4</accession>
<dbReference type="Proteomes" id="UP001143463">
    <property type="component" value="Unassembled WGS sequence"/>
</dbReference>
<keyword evidence="6" id="KW-1185">Reference proteome</keyword>
<keyword evidence="1" id="KW-0805">Transcription regulation</keyword>
<sequence>MAIPDESRRRLIALRRRRAQSLTRRARETAVRRVADLVRAALLTGDGGRLPSEDDLQRHFEVSRNVVRDALDSLRGEGLIRRSPGTGTFVVGERFDHRVDRLGGFHPQGAQVRTRREVLKARSMTAPPIVRERLGLPGGSGCVMVEHVTVVNDEPTGFWTSYLPPDLDAVPGHIDTCGSLHQAVAAMAGCEVGEIRTALAAALAGPSVALSLAITEGDPVIRQEQVTVLADGRTCEFAIGWTRADRMIMQTVRRPGAAVPTVPPAAVRLPY</sequence>
<name>A0A9W6L7D4_9PSEU</name>
<evidence type="ECO:0000256" key="2">
    <source>
        <dbReference type="ARBA" id="ARBA00023125"/>
    </source>
</evidence>
<organism evidence="5 6">
    <name type="scientific">Pseudonocardia halophobica</name>
    <dbReference type="NCBI Taxonomy" id="29401"/>
    <lineage>
        <taxon>Bacteria</taxon>
        <taxon>Bacillati</taxon>
        <taxon>Actinomycetota</taxon>
        <taxon>Actinomycetes</taxon>
        <taxon>Pseudonocardiales</taxon>
        <taxon>Pseudonocardiaceae</taxon>
        <taxon>Pseudonocardia</taxon>
    </lineage>
</organism>
<dbReference type="PANTHER" id="PTHR44846:SF17">
    <property type="entry name" value="GNTR-FAMILY TRANSCRIPTIONAL REGULATOR"/>
    <property type="match status" value="1"/>
</dbReference>
<dbReference type="InterPro" id="IPR011663">
    <property type="entry name" value="UTRA"/>
</dbReference>
<dbReference type="GO" id="GO:0045892">
    <property type="term" value="P:negative regulation of DNA-templated transcription"/>
    <property type="evidence" value="ECO:0007669"/>
    <property type="project" value="TreeGrafter"/>
</dbReference>
<dbReference type="InterPro" id="IPR036388">
    <property type="entry name" value="WH-like_DNA-bd_sf"/>
</dbReference>
<dbReference type="Gene3D" id="1.10.10.10">
    <property type="entry name" value="Winged helix-like DNA-binding domain superfamily/Winged helix DNA-binding domain"/>
    <property type="match status" value="1"/>
</dbReference>
<dbReference type="InterPro" id="IPR028978">
    <property type="entry name" value="Chorismate_lyase_/UTRA_dom_sf"/>
</dbReference>
<keyword evidence="3" id="KW-0804">Transcription</keyword>
<keyword evidence="2" id="KW-0238">DNA-binding</keyword>
<protein>
    <submittedName>
        <fullName evidence="5">GntR family transcriptional regulator</fullName>
    </submittedName>
</protein>
<dbReference type="EMBL" id="BSFQ01000032">
    <property type="protein sequence ID" value="GLL14463.1"/>
    <property type="molecule type" value="Genomic_DNA"/>
</dbReference>
<dbReference type="Gene3D" id="3.40.1410.10">
    <property type="entry name" value="Chorismate lyase-like"/>
    <property type="match status" value="1"/>
</dbReference>
<dbReference type="GO" id="GO:0003677">
    <property type="term" value="F:DNA binding"/>
    <property type="evidence" value="ECO:0007669"/>
    <property type="project" value="UniProtKB-KW"/>
</dbReference>
<dbReference type="InterPro" id="IPR050679">
    <property type="entry name" value="Bact_HTH_transcr_reg"/>
</dbReference>
<proteinExistence type="predicted"/>
<dbReference type="CDD" id="cd07377">
    <property type="entry name" value="WHTH_GntR"/>
    <property type="match status" value="1"/>
</dbReference>
<dbReference type="InterPro" id="IPR036390">
    <property type="entry name" value="WH_DNA-bd_sf"/>
</dbReference>
<evidence type="ECO:0000313" key="6">
    <source>
        <dbReference type="Proteomes" id="UP001143463"/>
    </source>
</evidence>
<dbReference type="SUPFAM" id="SSF46785">
    <property type="entry name" value="Winged helix' DNA-binding domain"/>
    <property type="match status" value="1"/>
</dbReference>
<dbReference type="SMART" id="SM00866">
    <property type="entry name" value="UTRA"/>
    <property type="match status" value="1"/>
</dbReference>
<feature type="domain" description="HTH gntR-type" evidence="4">
    <location>
        <begin position="24"/>
        <end position="93"/>
    </location>
</feature>
<dbReference type="GO" id="GO:0003700">
    <property type="term" value="F:DNA-binding transcription factor activity"/>
    <property type="evidence" value="ECO:0007669"/>
    <property type="project" value="InterPro"/>
</dbReference>
<dbReference type="Pfam" id="PF00392">
    <property type="entry name" value="GntR"/>
    <property type="match status" value="1"/>
</dbReference>
<dbReference type="AlphaFoldDB" id="A0A9W6L7D4"/>
<evidence type="ECO:0000259" key="4">
    <source>
        <dbReference type="PROSITE" id="PS50949"/>
    </source>
</evidence>
<dbReference type="RefSeq" id="WP_051737987.1">
    <property type="nucleotide sequence ID" value="NZ_BAAAUZ010000032.1"/>
</dbReference>
<dbReference type="InterPro" id="IPR000524">
    <property type="entry name" value="Tscrpt_reg_HTH_GntR"/>
</dbReference>
<gene>
    <name evidence="5" type="ORF">GCM10017577_56100</name>
</gene>
<dbReference type="PRINTS" id="PR00035">
    <property type="entry name" value="HTHGNTR"/>
</dbReference>